<comment type="caution">
    <text evidence="3">The sequence shown here is derived from an EMBL/GenBank/DDBJ whole genome shotgun (WGS) entry which is preliminary data.</text>
</comment>
<accession>A0A4Y4D863</accession>
<feature type="compositionally biased region" description="Basic and acidic residues" evidence="1">
    <location>
        <begin position="443"/>
        <end position="466"/>
    </location>
</feature>
<feature type="compositionally biased region" description="Polar residues" evidence="1">
    <location>
        <begin position="468"/>
        <end position="477"/>
    </location>
</feature>
<keyword evidence="2" id="KW-1133">Transmembrane helix</keyword>
<dbReference type="AlphaFoldDB" id="A0A4Y4D863"/>
<feature type="transmembrane region" description="Helical" evidence="2">
    <location>
        <begin position="240"/>
        <end position="264"/>
    </location>
</feature>
<feature type="region of interest" description="Disordered" evidence="1">
    <location>
        <begin position="439"/>
        <end position="477"/>
    </location>
</feature>
<dbReference type="EMBL" id="BJNW01000019">
    <property type="protein sequence ID" value="GEC99904.1"/>
    <property type="molecule type" value="Genomic_DNA"/>
</dbReference>
<dbReference type="RefSeq" id="WP_141270124.1">
    <property type="nucleotide sequence ID" value="NZ_BJNW01000019.1"/>
</dbReference>
<dbReference type="Proteomes" id="UP000315730">
    <property type="component" value="Unassembled WGS sequence"/>
</dbReference>
<name>A0A4Y4D863_KOCVA</name>
<organism evidence="3 4">
    <name type="scientific">Kocuria varians</name>
    <name type="common">Micrococcus varians</name>
    <dbReference type="NCBI Taxonomy" id="1272"/>
    <lineage>
        <taxon>Bacteria</taxon>
        <taxon>Bacillati</taxon>
        <taxon>Actinomycetota</taxon>
        <taxon>Actinomycetes</taxon>
        <taxon>Micrococcales</taxon>
        <taxon>Micrococcaceae</taxon>
        <taxon>Kocuria</taxon>
    </lineage>
</organism>
<feature type="transmembrane region" description="Helical" evidence="2">
    <location>
        <begin position="26"/>
        <end position="43"/>
    </location>
</feature>
<feature type="transmembrane region" description="Helical" evidence="2">
    <location>
        <begin position="136"/>
        <end position="154"/>
    </location>
</feature>
<protein>
    <submittedName>
        <fullName evidence="3">Membrane protein</fullName>
    </submittedName>
</protein>
<feature type="transmembrane region" description="Helical" evidence="2">
    <location>
        <begin position="104"/>
        <end position="124"/>
    </location>
</feature>
<keyword evidence="4" id="KW-1185">Reference proteome</keyword>
<reference evidence="3 4" key="1">
    <citation type="submission" date="2019-06" db="EMBL/GenBank/DDBJ databases">
        <title>Whole genome shotgun sequence of Kocuria varians NBRC 15358.</title>
        <authorList>
            <person name="Hosoyama A."/>
            <person name="Uohara A."/>
            <person name="Ohji S."/>
            <person name="Ichikawa N."/>
        </authorList>
    </citation>
    <scope>NUCLEOTIDE SEQUENCE [LARGE SCALE GENOMIC DNA]</scope>
    <source>
        <strain evidence="3 4">NBRC 15358</strain>
    </source>
</reference>
<evidence type="ECO:0000256" key="2">
    <source>
        <dbReference type="SAM" id="Phobius"/>
    </source>
</evidence>
<gene>
    <name evidence="3" type="ORF">KVA01_20590</name>
</gene>
<dbReference type="InterPro" id="IPR038728">
    <property type="entry name" value="YkvI-like"/>
</dbReference>
<evidence type="ECO:0000313" key="3">
    <source>
        <dbReference type="EMBL" id="GEC99904.1"/>
    </source>
</evidence>
<proteinExistence type="predicted"/>
<keyword evidence="2" id="KW-0472">Membrane</keyword>
<dbReference type="OrthoDB" id="4424890at2"/>
<dbReference type="PANTHER" id="PTHR37814:SF1">
    <property type="entry name" value="MEMBRANE PROTEIN"/>
    <property type="match status" value="1"/>
</dbReference>
<feature type="transmembrane region" description="Helical" evidence="2">
    <location>
        <begin position="161"/>
        <end position="182"/>
    </location>
</feature>
<keyword evidence="2" id="KW-0812">Transmembrane</keyword>
<feature type="transmembrane region" description="Helical" evidence="2">
    <location>
        <begin position="206"/>
        <end position="228"/>
    </location>
</feature>
<feature type="transmembrane region" description="Helical" evidence="2">
    <location>
        <begin position="284"/>
        <end position="306"/>
    </location>
</feature>
<evidence type="ECO:0000256" key="1">
    <source>
        <dbReference type="SAM" id="MobiDB-lite"/>
    </source>
</evidence>
<sequence length="477" mass="51704">MKLSTAVPALRGDDAREDEAHVVKRIIMIGLAYFGVTVGAGFASGQEMLQYYVSYGWWGVAGALVNLLVMPITAMAILQYGSYFRAQSHGKVFHSITSMLVAKFMDYGLSVAQFCVGFVMLAGAGSNLHQQFGLPLWVGSALMVVLVLGAGMLNTDRVSNLIGGITPLMIALLLAAVVYAVLTFDGTLEGVHQFALQHGTPALPNWFLATVNYTGLSMFSGIAMAIIIGGSNWSPRAAGWGGFLGGLIFSGLLLLMVVALLLRIEDVYDADLPTLALIDKINPVLGVIASVGTYLMIFSTALGVFYSLGRRLAAPRPAAGRLIFAVVTLVGFGLSFLPFTSLVNNVFPVIGWLGVLFVAILLGTWLMSARTDISEEGLRRDRIRALLLYRLDPQRRWTPRHANTLIQAVDESNLRARQLGDFVAPDLAREAQLTRGIEISEEEQSRLGERLSDLQREHREGSEKSGAHSAQQSDERD</sequence>
<dbReference type="STRING" id="1272.GCA_900014985_01227"/>
<dbReference type="PANTHER" id="PTHR37814">
    <property type="entry name" value="CONSERVED MEMBRANE PROTEIN"/>
    <property type="match status" value="1"/>
</dbReference>
<feature type="transmembrane region" description="Helical" evidence="2">
    <location>
        <begin position="55"/>
        <end position="83"/>
    </location>
</feature>
<feature type="transmembrane region" description="Helical" evidence="2">
    <location>
        <begin position="318"/>
        <end position="337"/>
    </location>
</feature>
<feature type="transmembrane region" description="Helical" evidence="2">
    <location>
        <begin position="349"/>
        <end position="369"/>
    </location>
</feature>
<evidence type="ECO:0000313" key="4">
    <source>
        <dbReference type="Proteomes" id="UP000315730"/>
    </source>
</evidence>